<evidence type="ECO:0000259" key="8">
    <source>
        <dbReference type="PROSITE" id="PS51830"/>
    </source>
</evidence>
<feature type="domain" description="CARD" evidence="7">
    <location>
        <begin position="638"/>
        <end position="729"/>
    </location>
</feature>
<evidence type="ECO:0000259" key="7">
    <source>
        <dbReference type="PROSITE" id="PS50209"/>
    </source>
</evidence>
<dbReference type="PROSITE" id="PS51830">
    <property type="entry name" value="FIIND"/>
    <property type="match status" value="1"/>
</dbReference>
<dbReference type="InterPro" id="IPR025307">
    <property type="entry name" value="FIIND_dom"/>
</dbReference>
<dbReference type="InterPro" id="IPR001315">
    <property type="entry name" value="CARD"/>
</dbReference>
<dbReference type="PANTHER" id="PTHR46985">
    <property type="entry name" value="NACHT, LRR AND PYD DOMAINS-CONTAINING PROTEIN 1"/>
    <property type="match status" value="1"/>
</dbReference>
<dbReference type="PROSITE" id="PS50209">
    <property type="entry name" value="CARD"/>
    <property type="match status" value="1"/>
</dbReference>
<dbReference type="GO" id="GO:0006954">
    <property type="term" value="P:inflammatory response"/>
    <property type="evidence" value="ECO:0007669"/>
    <property type="project" value="UniProtKB-KW"/>
</dbReference>
<keyword evidence="4" id="KW-0391">Immunity</keyword>
<evidence type="ECO:0000256" key="2">
    <source>
        <dbReference type="ARBA" id="ARBA00022490"/>
    </source>
</evidence>
<keyword evidence="10" id="KW-1185">Reference proteome</keyword>
<sequence>MYNPTQNKTARASAQATQYALQATQDAHQGRLDALQAFQTTQDDRQARRYAREVTRGANQATQNIHKSTQDALHALRTTQDALQALQEKQDTLGSSLDVRHSLLARQDALQALQETQKKRDALRSRLDVYHSLLARQDALRARQDALQTRRDALKATRDALQETRDTLNRRKWSKQENTGWLVPNTGTITCNTALTAKSEKAVFDHDYHLKSETTSSPSSTVWEVPTTPCKTDQYDVHNPTMEKTATNEEVNKKQTQTETAGLLSDTCAPFLDESAAGSSSLNSESEEIIKHNNMESVLDDDYKLQGKSAPLSAYPLFHFSSYFSGPWMTSCLLPCSHSMVSLSKVPRANNNFTQVNSSPDMLLKVFTPVINDDFDDETCLFQCSCPGLYQCSVTGLVFVMQGGGDVVYRTVPWNRKLLAQHHKKPAGPLFDIKCQQQSVCQLHLPHCELISTGGGRSLQVAHVNDEGIEFITPHRITESHVVINITGFSGYGNVKDEDSPPDPVQALVLLFYKPPVDPDLRSFLSVLLLPRNIVIRDVQRTRRKLNGDERYIDTSPHCKLHPKQVYTLSTVPEDDLIKVQPKEADFDDEYHDSYFTSFQVILRRILTDVNLSLKDESSSTCVWERDVCLFSPTVGTLNRPPSQRLFYTRSCFIEGISGPVLSSLIDKLLEKTVITDAEREEADTMKNKREKARFVIDTVRSKGDAASSELINFLRENDHILCEHLRLN</sequence>
<dbReference type="Gene3D" id="1.10.533.10">
    <property type="entry name" value="Death Domain, Fas"/>
    <property type="match status" value="1"/>
</dbReference>
<dbReference type="InterPro" id="IPR051249">
    <property type="entry name" value="NLRP_Inflammasome"/>
</dbReference>
<evidence type="ECO:0000256" key="5">
    <source>
        <dbReference type="ARBA" id="ARBA00023198"/>
    </source>
</evidence>
<dbReference type="InterPro" id="IPR011029">
    <property type="entry name" value="DEATH-like_dom_sf"/>
</dbReference>
<dbReference type="SUPFAM" id="SSF47986">
    <property type="entry name" value="DEATH domain"/>
    <property type="match status" value="1"/>
</dbReference>
<keyword evidence="5" id="KW-0395">Inflammatory response</keyword>
<evidence type="ECO:0000313" key="10">
    <source>
        <dbReference type="Proteomes" id="UP000005207"/>
    </source>
</evidence>
<evidence type="ECO:0000313" key="9">
    <source>
        <dbReference type="Ensembl" id="ENSONIP00000053114.1"/>
    </source>
</evidence>
<feature type="domain" description="FIIND" evidence="8">
    <location>
        <begin position="361"/>
        <end position="642"/>
    </location>
</feature>
<dbReference type="GO" id="GO:0042981">
    <property type="term" value="P:regulation of apoptotic process"/>
    <property type="evidence" value="ECO:0007669"/>
    <property type="project" value="InterPro"/>
</dbReference>
<reference evidence="9" key="2">
    <citation type="submission" date="2025-08" db="UniProtKB">
        <authorList>
            <consortium name="Ensembl"/>
        </authorList>
    </citation>
    <scope>IDENTIFICATION</scope>
</reference>
<comment type="subcellular location">
    <subcellularLocation>
        <location evidence="1">Cytoplasm</location>
        <location evidence="1">Cytosol</location>
    </subcellularLocation>
</comment>
<organism evidence="9 10">
    <name type="scientific">Oreochromis niloticus</name>
    <name type="common">Nile tilapia</name>
    <name type="synonym">Tilapia nilotica</name>
    <dbReference type="NCBI Taxonomy" id="8128"/>
    <lineage>
        <taxon>Eukaryota</taxon>
        <taxon>Metazoa</taxon>
        <taxon>Chordata</taxon>
        <taxon>Craniata</taxon>
        <taxon>Vertebrata</taxon>
        <taxon>Euteleostomi</taxon>
        <taxon>Actinopterygii</taxon>
        <taxon>Neopterygii</taxon>
        <taxon>Teleostei</taxon>
        <taxon>Neoteleostei</taxon>
        <taxon>Acanthomorphata</taxon>
        <taxon>Ovalentaria</taxon>
        <taxon>Cichlomorphae</taxon>
        <taxon>Cichliformes</taxon>
        <taxon>Cichlidae</taxon>
        <taxon>African cichlids</taxon>
        <taxon>Pseudocrenilabrinae</taxon>
        <taxon>Oreochromini</taxon>
        <taxon>Oreochromis</taxon>
    </lineage>
</organism>
<reference evidence="9" key="3">
    <citation type="submission" date="2025-09" db="UniProtKB">
        <authorList>
            <consortium name="Ensembl"/>
        </authorList>
    </citation>
    <scope>IDENTIFICATION</scope>
</reference>
<dbReference type="Pfam" id="PF23679">
    <property type="entry name" value="UPA-FIIND"/>
    <property type="match status" value="1"/>
</dbReference>
<protein>
    <recommendedName>
        <fullName evidence="11">CARD domain-containing protein</fullName>
    </recommendedName>
</protein>
<dbReference type="GeneTree" id="ENSGT00730000111912"/>
<dbReference type="Proteomes" id="UP000005207">
    <property type="component" value="Linkage group LG9"/>
</dbReference>
<evidence type="ECO:0000256" key="4">
    <source>
        <dbReference type="ARBA" id="ARBA00022859"/>
    </source>
</evidence>
<keyword evidence="6" id="KW-0175">Coiled coil</keyword>
<dbReference type="AlphaFoldDB" id="A0A669D2E7"/>
<keyword evidence="2" id="KW-0963">Cytoplasm</keyword>
<reference evidence="10" key="1">
    <citation type="submission" date="2012-01" db="EMBL/GenBank/DDBJ databases">
        <title>The Genome Sequence of Oreochromis niloticus (Nile Tilapia).</title>
        <authorList>
            <consortium name="Broad Institute Genome Assembly Team"/>
            <consortium name="Broad Institute Sequencing Platform"/>
            <person name="Di Palma F."/>
            <person name="Johnson J."/>
            <person name="Lander E.S."/>
            <person name="Lindblad-Toh K."/>
        </authorList>
    </citation>
    <scope>NUCLEOTIDE SEQUENCE [LARGE SCALE GENOMIC DNA]</scope>
</reference>
<dbReference type="GO" id="GO:0005829">
    <property type="term" value="C:cytosol"/>
    <property type="evidence" value="ECO:0007669"/>
    <property type="project" value="UniProtKB-SubCell"/>
</dbReference>
<evidence type="ECO:0000256" key="1">
    <source>
        <dbReference type="ARBA" id="ARBA00004514"/>
    </source>
</evidence>
<name>A0A669D2E7_ORENI</name>
<dbReference type="GO" id="GO:0045087">
    <property type="term" value="P:innate immune response"/>
    <property type="evidence" value="ECO:0007669"/>
    <property type="project" value="UniProtKB-KW"/>
</dbReference>
<dbReference type="Ensembl" id="ENSONIT00000033387.1">
    <property type="protein sequence ID" value="ENSONIP00000053114.1"/>
    <property type="gene ID" value="ENSONIG00000038137.1"/>
</dbReference>
<feature type="coiled-coil region" evidence="6">
    <location>
        <begin position="106"/>
        <end position="171"/>
    </location>
</feature>
<dbReference type="Pfam" id="PF00619">
    <property type="entry name" value="CARD"/>
    <property type="match status" value="1"/>
</dbReference>
<dbReference type="Pfam" id="PF13553">
    <property type="entry name" value="FIIND"/>
    <property type="match status" value="1"/>
</dbReference>
<accession>A0A669D2E7</accession>
<proteinExistence type="predicted"/>
<keyword evidence="3" id="KW-0399">Innate immunity</keyword>
<dbReference type="SMART" id="SM00114">
    <property type="entry name" value="CARD"/>
    <property type="match status" value="1"/>
</dbReference>
<dbReference type="PANTHER" id="PTHR46985:SF2">
    <property type="entry name" value="APOPTOSIS-ASSOCIATED SPECK-LIKE PROTEIN CONTAINING A CARD"/>
    <property type="match status" value="1"/>
</dbReference>
<evidence type="ECO:0000256" key="3">
    <source>
        <dbReference type="ARBA" id="ARBA00022588"/>
    </source>
</evidence>
<evidence type="ECO:0008006" key="11">
    <source>
        <dbReference type="Google" id="ProtNLM"/>
    </source>
</evidence>
<evidence type="ECO:0000256" key="6">
    <source>
        <dbReference type="SAM" id="Coils"/>
    </source>
</evidence>